<feature type="transmembrane region" description="Helical" evidence="15">
    <location>
        <begin position="667"/>
        <end position="685"/>
    </location>
</feature>
<reference evidence="17" key="1">
    <citation type="submission" date="2021-01" db="EMBL/GenBank/DDBJ databases">
        <authorList>
            <person name="Li R."/>
            <person name="Bekaert M."/>
        </authorList>
    </citation>
    <scope>NUCLEOTIDE SEQUENCE</scope>
    <source>
        <strain evidence="17">Farmed</strain>
    </source>
</reference>
<dbReference type="SMART" id="SM00752">
    <property type="entry name" value="HTTM"/>
    <property type="match status" value="1"/>
</dbReference>
<evidence type="ECO:0000313" key="17">
    <source>
        <dbReference type="EMBL" id="CAE1329543.1"/>
    </source>
</evidence>
<dbReference type="OrthoDB" id="206689at2759"/>
<evidence type="ECO:0000256" key="2">
    <source>
        <dbReference type="ARBA" id="ARBA00012248"/>
    </source>
</evidence>
<feature type="transmembrane region" description="Helical" evidence="15">
    <location>
        <begin position="692"/>
        <end position="714"/>
    </location>
</feature>
<evidence type="ECO:0000256" key="11">
    <source>
        <dbReference type="ARBA" id="ARBA00030083"/>
    </source>
</evidence>
<protein>
    <recommendedName>
        <fullName evidence="3">Vitamin K-dependent gamma-carboxylase</fullName>
        <ecNumber evidence="2">4.1.1.90</ecNumber>
    </recommendedName>
    <alternativeName>
        <fullName evidence="11">Gamma-glutamyl carboxylase</fullName>
    </alternativeName>
    <alternativeName>
        <fullName evidence="12">Peptidyl-glutamate 4-carboxylase</fullName>
    </alternativeName>
    <alternativeName>
        <fullName evidence="13">Vitamin K gamma glutamyl carboxylase</fullName>
    </alternativeName>
</protein>
<keyword evidence="18" id="KW-1185">Reference proteome</keyword>
<feature type="domain" description="HTTM-like" evidence="16">
    <location>
        <begin position="5"/>
        <end position="263"/>
    </location>
</feature>
<feature type="transmembrane region" description="Helical" evidence="15">
    <location>
        <begin position="200"/>
        <end position="220"/>
    </location>
</feature>
<evidence type="ECO:0000256" key="10">
    <source>
        <dbReference type="ARBA" id="ARBA00023239"/>
    </source>
</evidence>
<evidence type="ECO:0000259" key="16">
    <source>
        <dbReference type="SMART" id="SM00752"/>
    </source>
</evidence>
<accession>A0A812ENF6</accession>
<organism evidence="17 18">
    <name type="scientific">Acanthosepion pharaonis</name>
    <name type="common">Pharaoh cuttlefish</name>
    <name type="synonym">Sepia pharaonis</name>
    <dbReference type="NCBI Taxonomy" id="158019"/>
    <lineage>
        <taxon>Eukaryota</taxon>
        <taxon>Metazoa</taxon>
        <taxon>Spiralia</taxon>
        <taxon>Lophotrochozoa</taxon>
        <taxon>Mollusca</taxon>
        <taxon>Cephalopoda</taxon>
        <taxon>Coleoidea</taxon>
        <taxon>Decapodiformes</taxon>
        <taxon>Sepiida</taxon>
        <taxon>Sepiina</taxon>
        <taxon>Sepiidae</taxon>
        <taxon>Acanthosepion</taxon>
    </lineage>
</organism>
<dbReference type="InterPro" id="IPR007782">
    <property type="entry name" value="VKG_COase"/>
</dbReference>
<gene>
    <name evidence="17" type="ORF">SPHA_78980</name>
</gene>
<dbReference type="InterPro" id="IPR011020">
    <property type="entry name" value="HTTM-like"/>
</dbReference>
<evidence type="ECO:0000256" key="13">
    <source>
        <dbReference type="ARBA" id="ARBA00032107"/>
    </source>
</evidence>
<evidence type="ECO:0000256" key="15">
    <source>
        <dbReference type="SAM" id="Phobius"/>
    </source>
</evidence>
<keyword evidence="6 15" id="KW-1133">Transmembrane helix</keyword>
<evidence type="ECO:0000256" key="3">
    <source>
        <dbReference type="ARBA" id="ARBA00017054"/>
    </source>
</evidence>
<evidence type="ECO:0000256" key="9">
    <source>
        <dbReference type="ARBA" id="ARBA00023157"/>
    </source>
</evidence>
<keyword evidence="4 15" id="KW-0812">Transmembrane</keyword>
<dbReference type="PANTHER" id="PTHR12639:SF6">
    <property type="entry name" value="VITAMIN K-DEPENDENT GAMMA-CARBOXYLASE"/>
    <property type="match status" value="1"/>
</dbReference>
<dbReference type="Pfam" id="PF22777">
    <property type="entry name" value="VKGC_lumenal_dom"/>
    <property type="match status" value="1"/>
</dbReference>
<dbReference type="Proteomes" id="UP000597762">
    <property type="component" value="Unassembled WGS sequence"/>
</dbReference>
<dbReference type="SUPFAM" id="SSF51182">
    <property type="entry name" value="RmlC-like cupins"/>
    <property type="match status" value="1"/>
</dbReference>
<evidence type="ECO:0000256" key="8">
    <source>
        <dbReference type="ARBA" id="ARBA00023136"/>
    </source>
</evidence>
<evidence type="ECO:0000256" key="7">
    <source>
        <dbReference type="ARBA" id="ARBA00022990"/>
    </source>
</evidence>
<keyword evidence="5" id="KW-0256">Endoplasmic reticulum</keyword>
<evidence type="ECO:0000256" key="12">
    <source>
        <dbReference type="ARBA" id="ARBA00030249"/>
    </source>
</evidence>
<dbReference type="GO" id="GO:0008488">
    <property type="term" value="F:gamma-glutamyl carboxylase activity"/>
    <property type="evidence" value="ECO:0007669"/>
    <property type="project" value="UniProtKB-EC"/>
</dbReference>
<dbReference type="Pfam" id="PF05090">
    <property type="entry name" value="HTTM"/>
    <property type="match status" value="1"/>
</dbReference>
<dbReference type="GO" id="GO:0005789">
    <property type="term" value="C:endoplasmic reticulum membrane"/>
    <property type="evidence" value="ECO:0007669"/>
    <property type="project" value="UniProtKB-SubCell"/>
</dbReference>
<name>A0A812ENF6_ACAPH</name>
<feature type="transmembrane region" description="Helical" evidence="15">
    <location>
        <begin position="64"/>
        <end position="97"/>
    </location>
</feature>
<evidence type="ECO:0000256" key="4">
    <source>
        <dbReference type="ARBA" id="ARBA00022692"/>
    </source>
</evidence>
<feature type="transmembrane region" description="Helical" evidence="15">
    <location>
        <begin position="240"/>
        <end position="261"/>
    </location>
</feature>
<dbReference type="InterPro" id="IPR011051">
    <property type="entry name" value="RmlC_Cupin_sf"/>
</dbReference>
<keyword evidence="10 17" id="KW-0456">Lyase</keyword>
<dbReference type="EC" id="4.1.1.90" evidence="2"/>
<comment type="caution">
    <text evidence="17">The sequence shown here is derived from an EMBL/GenBank/DDBJ whole genome shotgun (WGS) entry which is preliminary data.</text>
</comment>
<dbReference type="PANTHER" id="PTHR12639">
    <property type="entry name" value="VITAMIN K-DEPENDENT GAMMA-CARBOXYLASE"/>
    <property type="match status" value="1"/>
</dbReference>
<dbReference type="InterPro" id="IPR053935">
    <property type="entry name" value="VKGC_lumenal_dom"/>
</dbReference>
<dbReference type="AlphaFoldDB" id="A0A812ENF6"/>
<sequence>MALLNRPTDSASLGVVRFLFGFLMLLDVPQERGLGYVDEKWGNSEMCNFPLFNFMKPLSLEWMYVIYFTMWVGAFLLMVGLFYRIGCFMFMLSYWYLFLLDKSKWNNHSYLYGLHAIMFNFMDANRYWSLDGILQPKIRNSHVPLWNYTLLRAQNFLVYFLAGLKKFNPEWLEGYSMKSLNEHWVFLPFKWILTPDQVDLFVIHYFGFFLDLTIGFFLFFDFTRPYAMIFGISFHLMNSQLFNIGMFPWTMIATITIFLYADWPRNIFKKLSKNFSWICPVDEPPQQSSHCIYPVEVVSSSGPKSVSSMRQESASSHSLIKKDSKKKKYSIYHVASTIFTIIYLALQLFLPYSHFITKGYNNWTNGLYGYSWDMMVHRWNIQHVQITYIQKDTGETGFLDPLAFVRSERRWPLHADMVKQYATCIEDRLKKYGLKNIELYFDVWISMTKRFQQRIFNPKTDILQAEWSPFQETKWILPLQAELSGWRKKMEKITKAVHKKNPERQLTFILDFPGYHLENFISDDLVYSQLTILRGSVVVEIVNQMKNYTLKKGDKMKVPSGEFHIVYTVSDVPAGYMYTYVNQTEWNMNTATCTRPRWYEKTVSFIPNKESTNLEKILYFFKLKYYIFSRSLTLSVGAIQSLISGQPFEKVLNETYQYEDKHVDRTVIQIVVIFIPHFSFFFHLFTFSFFSVYFLIFQSILIVLSFSLLLIISFL</sequence>
<evidence type="ECO:0000313" key="18">
    <source>
        <dbReference type="Proteomes" id="UP000597762"/>
    </source>
</evidence>
<evidence type="ECO:0000256" key="6">
    <source>
        <dbReference type="ARBA" id="ARBA00022989"/>
    </source>
</evidence>
<dbReference type="EMBL" id="CAHIKZ030005555">
    <property type="protein sequence ID" value="CAE1329543.1"/>
    <property type="molecule type" value="Genomic_DNA"/>
</dbReference>
<comment type="catalytic activity">
    <reaction evidence="14">
        <text>4-carboxy-L-glutamyl-[protein] + 2,3-epoxyphylloquinone + H2O + H(+) = phylloquinol + L-glutamyl-[protein] + CO2 + O2</text>
        <dbReference type="Rhea" id="RHEA:45140"/>
        <dbReference type="Rhea" id="RHEA-COMP:10208"/>
        <dbReference type="Rhea" id="RHEA-COMP:11094"/>
        <dbReference type="ChEBI" id="CHEBI:15377"/>
        <dbReference type="ChEBI" id="CHEBI:15378"/>
        <dbReference type="ChEBI" id="CHEBI:15379"/>
        <dbReference type="ChEBI" id="CHEBI:15759"/>
        <dbReference type="ChEBI" id="CHEBI:16526"/>
        <dbReference type="ChEBI" id="CHEBI:28433"/>
        <dbReference type="ChEBI" id="CHEBI:29973"/>
        <dbReference type="ChEBI" id="CHEBI:84990"/>
        <dbReference type="EC" id="4.1.1.90"/>
    </reaction>
    <physiologicalReaction direction="right-to-left" evidence="14">
        <dbReference type="Rhea" id="RHEA:45142"/>
    </physiologicalReaction>
</comment>
<proteinExistence type="predicted"/>
<dbReference type="GO" id="GO:0019842">
    <property type="term" value="F:vitamin binding"/>
    <property type="evidence" value="ECO:0007669"/>
    <property type="project" value="TreeGrafter"/>
</dbReference>
<keyword evidence="8 15" id="KW-0472">Membrane</keyword>
<evidence type="ECO:0000256" key="14">
    <source>
        <dbReference type="ARBA" id="ARBA00048415"/>
    </source>
</evidence>
<evidence type="ECO:0000256" key="1">
    <source>
        <dbReference type="ARBA" id="ARBA00004477"/>
    </source>
</evidence>
<keyword evidence="9" id="KW-1015">Disulfide bond</keyword>
<feature type="transmembrane region" description="Helical" evidence="15">
    <location>
        <begin position="331"/>
        <end position="350"/>
    </location>
</feature>
<keyword evidence="7" id="KW-0007">Acetylation</keyword>
<dbReference type="InterPro" id="IPR053934">
    <property type="entry name" value="HTTM_dom"/>
</dbReference>
<comment type="subcellular location">
    <subcellularLocation>
        <location evidence="1">Endoplasmic reticulum membrane</location>
        <topology evidence="1">Multi-pass membrane protein</topology>
    </subcellularLocation>
</comment>
<evidence type="ECO:0000256" key="5">
    <source>
        <dbReference type="ARBA" id="ARBA00022824"/>
    </source>
</evidence>